<dbReference type="PANTHER" id="PTHR31793">
    <property type="entry name" value="4-HYDROXYBENZOYL-COA THIOESTERASE FAMILY MEMBER"/>
    <property type="match status" value="1"/>
</dbReference>
<evidence type="ECO:0000313" key="1">
    <source>
        <dbReference type="EMBL" id="UYF94048.1"/>
    </source>
</evidence>
<dbReference type="AlphaFoldDB" id="A0AA46P119"/>
<dbReference type="GO" id="GO:0047617">
    <property type="term" value="F:fatty acyl-CoA hydrolase activity"/>
    <property type="evidence" value="ECO:0007669"/>
    <property type="project" value="TreeGrafter"/>
</dbReference>
<gene>
    <name evidence="1" type="ORF">OCS65_27125</name>
</gene>
<dbReference type="InterPro" id="IPR029069">
    <property type="entry name" value="HotDog_dom_sf"/>
</dbReference>
<dbReference type="EMBL" id="CP106982">
    <property type="protein sequence ID" value="UYF94048.1"/>
    <property type="molecule type" value="Genomic_DNA"/>
</dbReference>
<proteinExistence type="predicted"/>
<protein>
    <submittedName>
        <fullName evidence="1">Thioesterase family protein</fullName>
    </submittedName>
</protein>
<dbReference type="SUPFAM" id="SSF54637">
    <property type="entry name" value="Thioesterase/thiol ester dehydrase-isomerase"/>
    <property type="match status" value="1"/>
</dbReference>
<dbReference type="GeneID" id="83624171"/>
<reference evidence="1" key="1">
    <citation type="submission" date="2022-09" db="EMBL/GenBank/DDBJ databases">
        <title>The genome sequence of Rhodococcus aetherivorans N1.</title>
        <authorList>
            <person name="Jiang W."/>
        </authorList>
    </citation>
    <scope>NUCLEOTIDE SEQUENCE</scope>
    <source>
        <strain evidence="1">N1</strain>
    </source>
</reference>
<dbReference type="Pfam" id="PF13279">
    <property type="entry name" value="4HBT_2"/>
    <property type="match status" value="1"/>
</dbReference>
<dbReference type="Gene3D" id="3.10.129.10">
    <property type="entry name" value="Hotdog Thioesterase"/>
    <property type="match status" value="1"/>
</dbReference>
<dbReference type="Proteomes" id="UP001163947">
    <property type="component" value="Chromosome"/>
</dbReference>
<evidence type="ECO:0000313" key="2">
    <source>
        <dbReference type="Proteomes" id="UP001163947"/>
    </source>
</evidence>
<name>A0AA46P119_9NOCA</name>
<dbReference type="InterPro" id="IPR050563">
    <property type="entry name" value="4-hydroxybenzoyl-CoA_TE"/>
</dbReference>
<organism evidence="1 2">
    <name type="scientific">Rhodococcus aetherivorans</name>
    <dbReference type="NCBI Taxonomy" id="191292"/>
    <lineage>
        <taxon>Bacteria</taxon>
        <taxon>Bacillati</taxon>
        <taxon>Actinomycetota</taxon>
        <taxon>Actinomycetes</taxon>
        <taxon>Mycobacteriales</taxon>
        <taxon>Nocardiaceae</taxon>
        <taxon>Rhodococcus</taxon>
    </lineage>
</organism>
<sequence>MSSPELAAVRGTSVPVAVRYDDLGSTGHVDNVASMRIIEEARHTFLGHPVTPHAPGGLLDLVPSHIQHLVRRQDIEYRDELWYQAEPFLVDVWVSAVGTTSFRLGSAIRTSADAEPAVTPEAVIVLVDLETGKPWPIPCEIGGQFTGSVIPQ</sequence>
<dbReference type="RefSeq" id="WP_263508243.1">
    <property type="nucleotide sequence ID" value="NZ_CP106982.1"/>
</dbReference>
<dbReference type="CDD" id="cd00586">
    <property type="entry name" value="4HBT"/>
    <property type="match status" value="1"/>
</dbReference>
<accession>A0AA46P119</accession>
<dbReference type="PANTHER" id="PTHR31793:SF24">
    <property type="entry name" value="LONG-CHAIN ACYL-COA THIOESTERASE FADM"/>
    <property type="match status" value="1"/>
</dbReference>